<dbReference type="EC" id="3.4.19.12" evidence="8"/>
<dbReference type="AlphaFoldDB" id="A0A8C8A9Z9"/>
<sequence length="937" mass="108454">SGTISYQMMSLRCLVLEASIAENKASLKRTHPEVWSDSPNPYDRKRQDNCPVGLKNVGNTCWFSAVIQSLFNLLEFRRLVLNFNPPANAQDLPRNQKEHRNLPFMRELRYLFALLVGSKRKYVDPSRAVEILKDAFKSTDSQQQDVSEFTHKLLDWLEDAFQIKAEEERDGEKPKNPMVELFYGRFLAVGVLEGKKFENTEMFGQYPLQVNGFKDLHECLEAAMIEGEIESLHSENSAKSGQEHWFTELPPVLTFELSRFEFNQALGRPEKIHNKLEFPPILYLDRYMHKNREITRIKRDEIKRLKEYLTVLQQRLERYYRLLYLSYGSGPKRFPLVDVLQYALEFASSKPVCTSPVDDLGASAPASGTLPAQTSPSLFCKNVRLFFCQSGPSSSDVPSTSPVQRSVIHKPFTQSRIPPDLPMHPAPRHITEEELSVLEGCLHRWRTEVENDTRDLQESISRIHRTIELMYSDKTMVQVPYRLHAVLVHEGQANAGHYWAYIYDHHQNRWMKYNDISVTKSTWEELERDSFGGYRNASAYCLMYINDKEQYLIQEEFNKETGQILVGMDTLPSDLRDYVKEDNKRFEKELEEWDVELAQKAQQEKLLSQIPRAPAPSPAPAQPAPNQRVVEVAIPDVGTFVIESEEGGYDDEVMLTPNMQGIIMAIGKARNVYDRCGPEAGFFKAIKLEYTRLLKLAQEDPPPECDYRLRHAIVYFIQNQAPKKIIERTLLEQFGDHNLSFDERCRNIMKVAQAKLEMIKPDEVNMEDYLSFENYMEALLYLIYAYQNNKELLSKGPYRGHDEELISHYRRECLLKLNEHAAALFESGDDQEVNNGLIIMNELIVPCLPLLLVDEMEEKDIVAVEDMRNRWCSYLGQEMEPNLQEKLTDFLPKLLDCSTEIKGFNDPPKLPSYSTHELCERYARIMLSLSRTPADGR</sequence>
<dbReference type="GO" id="GO:0006508">
    <property type="term" value="P:proteolysis"/>
    <property type="evidence" value="ECO:0007669"/>
    <property type="project" value="UniProtKB-KW"/>
</dbReference>
<dbReference type="Ensembl" id="ENSOSUT00000002432.1">
    <property type="protein sequence ID" value="ENSOSUP00000002383.1"/>
    <property type="gene ID" value="ENSOSUG00000001270.1"/>
</dbReference>
<keyword evidence="3 8" id="KW-0645">Protease</keyword>
<evidence type="ECO:0000256" key="6">
    <source>
        <dbReference type="ARBA" id="ARBA00022807"/>
    </source>
</evidence>
<evidence type="ECO:0000259" key="9">
    <source>
        <dbReference type="PROSITE" id="PS50235"/>
    </source>
</evidence>
<keyword evidence="7" id="KW-0539">Nucleus</keyword>
<keyword evidence="11" id="KW-1185">Reference proteome</keyword>
<reference evidence="10" key="2">
    <citation type="submission" date="2025-09" db="UniProtKB">
        <authorList>
            <consortium name="Ensembl"/>
        </authorList>
    </citation>
    <scope>IDENTIFICATION</scope>
</reference>
<dbReference type="GO" id="GO:0032183">
    <property type="term" value="F:SUMO binding"/>
    <property type="evidence" value="ECO:0007669"/>
    <property type="project" value="TreeGrafter"/>
</dbReference>
<evidence type="ECO:0000256" key="1">
    <source>
        <dbReference type="ARBA" id="ARBA00000707"/>
    </source>
</evidence>
<comment type="subcellular location">
    <subcellularLocation>
        <location evidence="2">Nucleus</location>
    </subcellularLocation>
</comment>
<dbReference type="InterPro" id="IPR038765">
    <property type="entry name" value="Papain-like_cys_pep_sf"/>
</dbReference>
<dbReference type="GO" id="GO:0004843">
    <property type="term" value="F:cysteine-type deubiquitinase activity"/>
    <property type="evidence" value="ECO:0007669"/>
    <property type="project" value="UniProtKB-UniRule"/>
</dbReference>
<dbReference type="FunFam" id="3.90.70.10:FF:000004">
    <property type="entry name" value="Putative ubiquitin carboxyl-terminal hydrolase 25"/>
    <property type="match status" value="1"/>
</dbReference>
<comment type="similarity">
    <text evidence="8">Belongs to the peptidase C19 family.</text>
</comment>
<keyword evidence="6 8" id="KW-0788">Thiol protease</keyword>
<protein>
    <recommendedName>
        <fullName evidence="8">Ubiquitin carboxyl-terminal hydrolase</fullName>
        <ecNumber evidence="8">3.4.19.12</ecNumber>
    </recommendedName>
</protein>
<evidence type="ECO:0000313" key="10">
    <source>
        <dbReference type="Ensembl" id="ENSOSUP00000002383.1"/>
    </source>
</evidence>
<evidence type="ECO:0000256" key="5">
    <source>
        <dbReference type="ARBA" id="ARBA00022801"/>
    </source>
</evidence>
<organism evidence="10 11">
    <name type="scientific">Otus sunia</name>
    <name type="common">Oriental scops-owl</name>
    <dbReference type="NCBI Taxonomy" id="257818"/>
    <lineage>
        <taxon>Eukaryota</taxon>
        <taxon>Metazoa</taxon>
        <taxon>Chordata</taxon>
        <taxon>Craniata</taxon>
        <taxon>Vertebrata</taxon>
        <taxon>Euteleostomi</taxon>
        <taxon>Archelosauria</taxon>
        <taxon>Archosauria</taxon>
        <taxon>Dinosauria</taxon>
        <taxon>Saurischia</taxon>
        <taxon>Theropoda</taxon>
        <taxon>Coelurosauria</taxon>
        <taxon>Aves</taxon>
        <taxon>Neognathae</taxon>
        <taxon>Neoaves</taxon>
        <taxon>Telluraves</taxon>
        <taxon>Strigiformes</taxon>
        <taxon>Strigidae</taxon>
        <taxon>Otus</taxon>
    </lineage>
</organism>
<dbReference type="GO" id="GO:0005829">
    <property type="term" value="C:cytosol"/>
    <property type="evidence" value="ECO:0007669"/>
    <property type="project" value="TreeGrafter"/>
</dbReference>
<evidence type="ECO:0000256" key="7">
    <source>
        <dbReference type="ARBA" id="ARBA00023242"/>
    </source>
</evidence>
<dbReference type="Proteomes" id="UP000694552">
    <property type="component" value="Unplaced"/>
</dbReference>
<name>A0A8C8A9Z9_9STRI</name>
<feature type="domain" description="USP" evidence="9">
    <location>
        <begin position="52"/>
        <end position="547"/>
    </location>
</feature>
<dbReference type="Gene3D" id="3.90.70.10">
    <property type="entry name" value="Cysteine proteinases"/>
    <property type="match status" value="1"/>
</dbReference>
<dbReference type="CDD" id="cd02665">
    <property type="entry name" value="Peptidase_C19I"/>
    <property type="match status" value="1"/>
</dbReference>
<dbReference type="GO" id="GO:0005634">
    <property type="term" value="C:nucleus"/>
    <property type="evidence" value="ECO:0007669"/>
    <property type="project" value="UniProtKB-SubCell"/>
</dbReference>
<dbReference type="InterPro" id="IPR050164">
    <property type="entry name" value="Peptidase_C19"/>
</dbReference>
<dbReference type="InterPro" id="IPR001394">
    <property type="entry name" value="Peptidase_C19_UCH"/>
</dbReference>
<dbReference type="PROSITE" id="PS00973">
    <property type="entry name" value="USP_2"/>
    <property type="match status" value="1"/>
</dbReference>
<keyword evidence="4 8" id="KW-0833">Ubl conjugation pathway</keyword>
<dbReference type="InterPro" id="IPR028889">
    <property type="entry name" value="USP"/>
</dbReference>
<dbReference type="PROSITE" id="PS00972">
    <property type="entry name" value="USP_1"/>
    <property type="match status" value="1"/>
</dbReference>
<dbReference type="GO" id="GO:0016579">
    <property type="term" value="P:protein deubiquitination"/>
    <property type="evidence" value="ECO:0007669"/>
    <property type="project" value="InterPro"/>
</dbReference>
<evidence type="ECO:0000256" key="8">
    <source>
        <dbReference type="RuleBase" id="RU366025"/>
    </source>
</evidence>
<dbReference type="PANTHER" id="PTHR24006">
    <property type="entry name" value="UBIQUITIN CARBOXYL-TERMINAL HYDROLASE"/>
    <property type="match status" value="1"/>
</dbReference>
<evidence type="ECO:0000256" key="4">
    <source>
        <dbReference type="ARBA" id="ARBA00022786"/>
    </source>
</evidence>
<evidence type="ECO:0000256" key="2">
    <source>
        <dbReference type="ARBA" id="ARBA00004123"/>
    </source>
</evidence>
<dbReference type="InterPro" id="IPR018200">
    <property type="entry name" value="USP_CS"/>
</dbReference>
<dbReference type="SUPFAM" id="SSF54001">
    <property type="entry name" value="Cysteine proteinases"/>
    <property type="match status" value="1"/>
</dbReference>
<dbReference type="CDD" id="cd20486">
    <property type="entry name" value="USP25_C"/>
    <property type="match status" value="1"/>
</dbReference>
<reference evidence="10" key="1">
    <citation type="submission" date="2025-08" db="UniProtKB">
        <authorList>
            <consortium name="Ensembl"/>
        </authorList>
    </citation>
    <scope>IDENTIFICATION</scope>
</reference>
<proteinExistence type="inferred from homology"/>
<keyword evidence="5 8" id="KW-0378">Hydrolase</keyword>
<accession>A0A8C8A9Z9</accession>
<evidence type="ECO:0000313" key="11">
    <source>
        <dbReference type="Proteomes" id="UP000694552"/>
    </source>
</evidence>
<dbReference type="Pfam" id="PF00443">
    <property type="entry name" value="UCH"/>
    <property type="match status" value="1"/>
</dbReference>
<evidence type="ECO:0000256" key="3">
    <source>
        <dbReference type="ARBA" id="ARBA00022670"/>
    </source>
</evidence>
<dbReference type="PANTHER" id="PTHR24006:SF666">
    <property type="entry name" value="UBIQUITIN CARBOXYL-TERMINAL HYDROLASE 25"/>
    <property type="match status" value="1"/>
</dbReference>
<comment type="catalytic activity">
    <reaction evidence="1 8">
        <text>Thiol-dependent hydrolysis of ester, thioester, amide, peptide and isopeptide bonds formed by the C-terminal Gly of ubiquitin (a 76-residue protein attached to proteins as an intracellular targeting signal).</text>
        <dbReference type="EC" id="3.4.19.12"/>
    </reaction>
</comment>
<dbReference type="PROSITE" id="PS50235">
    <property type="entry name" value="USP_3"/>
    <property type="match status" value="1"/>
</dbReference>